<evidence type="ECO:0000313" key="1">
    <source>
        <dbReference type="EMBL" id="MAA12754.1"/>
    </source>
</evidence>
<dbReference type="EMBL" id="GFPF01001608">
    <property type="protein sequence ID" value="MAA12754.1"/>
    <property type="molecule type" value="Transcribed_RNA"/>
</dbReference>
<dbReference type="AlphaFoldDB" id="A0A224YFL7"/>
<proteinExistence type="predicted"/>
<reference evidence="1" key="1">
    <citation type="journal article" date="2017" name="Parasit. Vectors">
        <title>Sialotranscriptomics of Rhipicephalus zambeziensis reveals intricate expression profiles of secretory proteins and suggests tight temporal transcriptional regulation during blood-feeding.</title>
        <authorList>
            <person name="de Castro M.H."/>
            <person name="de Klerk D."/>
            <person name="Pienaar R."/>
            <person name="Rees D.J.G."/>
            <person name="Mans B.J."/>
        </authorList>
    </citation>
    <scope>NUCLEOTIDE SEQUENCE</scope>
    <source>
        <tissue evidence="1">Salivary glands</tissue>
    </source>
</reference>
<sequence>MLILMTLHDSQSSLFLAATFTKLLAANLQYNCTRLIEGEVTQYLHRGIRYTAPNCQSEHTVLGDNIRNPYKTQPAIPCLTIPSSPKKELCELEYSVSYGILAPLIQMLGLLKNKSSLFLLKILSFPEN</sequence>
<protein>
    <submittedName>
        <fullName evidence="1">Uncharacterized protein</fullName>
    </submittedName>
</protein>
<organism evidence="1">
    <name type="scientific">Rhipicephalus zambeziensis</name>
    <dbReference type="NCBI Taxonomy" id="60191"/>
    <lineage>
        <taxon>Eukaryota</taxon>
        <taxon>Metazoa</taxon>
        <taxon>Ecdysozoa</taxon>
        <taxon>Arthropoda</taxon>
        <taxon>Chelicerata</taxon>
        <taxon>Arachnida</taxon>
        <taxon>Acari</taxon>
        <taxon>Parasitiformes</taxon>
        <taxon>Ixodida</taxon>
        <taxon>Ixodoidea</taxon>
        <taxon>Ixodidae</taxon>
        <taxon>Rhipicephalinae</taxon>
        <taxon>Rhipicephalus</taxon>
        <taxon>Rhipicephalus</taxon>
    </lineage>
</organism>
<name>A0A224YFL7_9ACAR</name>
<accession>A0A224YFL7</accession>